<keyword evidence="5 7" id="KW-0472">Membrane</keyword>
<evidence type="ECO:0000256" key="2">
    <source>
        <dbReference type="ARBA" id="ARBA00007362"/>
    </source>
</evidence>
<feature type="transmembrane region" description="Helical" evidence="7">
    <location>
        <begin position="243"/>
        <end position="263"/>
    </location>
</feature>
<organism evidence="9 10">
    <name type="scientific">Bordetella genomosp. 7</name>
    <dbReference type="NCBI Taxonomy" id="1416805"/>
    <lineage>
        <taxon>Bacteria</taxon>
        <taxon>Pseudomonadati</taxon>
        <taxon>Pseudomonadota</taxon>
        <taxon>Betaproteobacteria</taxon>
        <taxon>Burkholderiales</taxon>
        <taxon>Alcaligenaceae</taxon>
        <taxon>Bordetella</taxon>
    </lineage>
</organism>
<evidence type="ECO:0000313" key="9">
    <source>
        <dbReference type="EMBL" id="OZI18331.1"/>
    </source>
</evidence>
<dbReference type="PANTHER" id="PTHR32322:SF2">
    <property type="entry name" value="EAMA DOMAIN-CONTAINING PROTEIN"/>
    <property type="match status" value="1"/>
</dbReference>
<evidence type="ECO:0000256" key="6">
    <source>
        <dbReference type="SAM" id="MobiDB-lite"/>
    </source>
</evidence>
<feature type="transmembrane region" description="Helical" evidence="7">
    <location>
        <begin position="75"/>
        <end position="94"/>
    </location>
</feature>
<name>A0A261R034_9BORD</name>
<dbReference type="AlphaFoldDB" id="A0A261R034"/>
<evidence type="ECO:0000256" key="7">
    <source>
        <dbReference type="SAM" id="Phobius"/>
    </source>
</evidence>
<dbReference type="PANTHER" id="PTHR32322">
    <property type="entry name" value="INNER MEMBRANE TRANSPORTER"/>
    <property type="match status" value="1"/>
</dbReference>
<dbReference type="InterPro" id="IPR050638">
    <property type="entry name" value="AA-Vitamin_Transporters"/>
</dbReference>
<feature type="transmembrane region" description="Helical" evidence="7">
    <location>
        <begin position="20"/>
        <end position="39"/>
    </location>
</feature>
<feature type="transmembrane region" description="Helical" evidence="7">
    <location>
        <begin position="101"/>
        <end position="117"/>
    </location>
</feature>
<comment type="similarity">
    <text evidence="2">Belongs to the EamA transporter family.</text>
</comment>
<evidence type="ECO:0000256" key="1">
    <source>
        <dbReference type="ARBA" id="ARBA00004141"/>
    </source>
</evidence>
<accession>A0A261R034</accession>
<feature type="compositionally biased region" description="Low complexity" evidence="6">
    <location>
        <begin position="275"/>
        <end position="287"/>
    </location>
</feature>
<dbReference type="Proteomes" id="UP000216947">
    <property type="component" value="Unassembled WGS sequence"/>
</dbReference>
<feature type="transmembrane region" description="Helical" evidence="7">
    <location>
        <begin position="186"/>
        <end position="205"/>
    </location>
</feature>
<sequence>MVSIQGGAALAKHLFPAVGAQGTAALRLALSALLLLAYFRPWRVRMAPSAWPLVVAYGLSLGGMNLMFYMSLRTIPLGIAVALEFVGPLAVALLSSRRAADFAWIALAAGGLLLLMLHGADAHNLDPAGMLYALAAGLGWALYIVLGRRVGVRVGTQALAIAATVAALAVLPFGLAQAGAALFSPQLLPVALGVAVLSSALPYALEITVLTRMPVRIFGTLLSLEPVFAALSGLMFLGETLTLMQWTAVVAIVLASAGITAGARPPAQASGRGGAEPAASVPAASRPARCRQRGRN</sequence>
<dbReference type="EMBL" id="NEVK01000006">
    <property type="protein sequence ID" value="OZI18331.1"/>
    <property type="molecule type" value="Genomic_DNA"/>
</dbReference>
<proteinExistence type="inferred from homology"/>
<keyword evidence="4 7" id="KW-1133">Transmembrane helix</keyword>
<dbReference type="InterPro" id="IPR037185">
    <property type="entry name" value="EmrE-like"/>
</dbReference>
<evidence type="ECO:0000313" key="10">
    <source>
        <dbReference type="Proteomes" id="UP000216947"/>
    </source>
</evidence>
<feature type="transmembrane region" description="Helical" evidence="7">
    <location>
        <begin position="158"/>
        <end position="180"/>
    </location>
</feature>
<evidence type="ECO:0000256" key="4">
    <source>
        <dbReference type="ARBA" id="ARBA00022989"/>
    </source>
</evidence>
<dbReference type="Pfam" id="PF00892">
    <property type="entry name" value="EamA"/>
    <property type="match status" value="1"/>
</dbReference>
<evidence type="ECO:0000259" key="8">
    <source>
        <dbReference type="Pfam" id="PF00892"/>
    </source>
</evidence>
<feature type="transmembrane region" description="Helical" evidence="7">
    <location>
        <begin position="217"/>
        <end position="237"/>
    </location>
</feature>
<evidence type="ECO:0000256" key="3">
    <source>
        <dbReference type="ARBA" id="ARBA00022692"/>
    </source>
</evidence>
<comment type="caution">
    <text evidence="9">The sequence shown here is derived from an EMBL/GenBank/DDBJ whole genome shotgun (WGS) entry which is preliminary data.</text>
</comment>
<keyword evidence="10" id="KW-1185">Reference proteome</keyword>
<dbReference type="RefSeq" id="WP_094797189.1">
    <property type="nucleotide sequence ID" value="NZ_NEVK01000006.1"/>
</dbReference>
<dbReference type="SUPFAM" id="SSF103481">
    <property type="entry name" value="Multidrug resistance efflux transporter EmrE"/>
    <property type="match status" value="2"/>
</dbReference>
<reference evidence="10" key="1">
    <citation type="submission" date="2017-05" db="EMBL/GenBank/DDBJ databases">
        <title>Complete and WGS of Bordetella genogroups.</title>
        <authorList>
            <person name="Spilker T."/>
            <person name="Lipuma J."/>
        </authorList>
    </citation>
    <scope>NUCLEOTIDE SEQUENCE [LARGE SCALE GENOMIC DNA]</scope>
    <source>
        <strain evidence="10">AU18089</strain>
    </source>
</reference>
<feature type="domain" description="EamA" evidence="8">
    <location>
        <begin position="129"/>
        <end position="260"/>
    </location>
</feature>
<protein>
    <submittedName>
        <fullName evidence="9">EamA family transporter</fullName>
    </submittedName>
</protein>
<comment type="subcellular location">
    <subcellularLocation>
        <location evidence="1">Membrane</location>
        <topology evidence="1">Multi-pass membrane protein</topology>
    </subcellularLocation>
</comment>
<dbReference type="GO" id="GO:0016020">
    <property type="term" value="C:membrane"/>
    <property type="evidence" value="ECO:0007669"/>
    <property type="project" value="UniProtKB-SubCell"/>
</dbReference>
<keyword evidence="3 7" id="KW-0812">Transmembrane</keyword>
<feature type="region of interest" description="Disordered" evidence="6">
    <location>
        <begin position="263"/>
        <end position="296"/>
    </location>
</feature>
<dbReference type="InterPro" id="IPR000620">
    <property type="entry name" value="EamA_dom"/>
</dbReference>
<feature type="transmembrane region" description="Helical" evidence="7">
    <location>
        <begin position="129"/>
        <end position="146"/>
    </location>
</feature>
<gene>
    <name evidence="9" type="ORF">CAL19_13965</name>
</gene>
<evidence type="ECO:0000256" key="5">
    <source>
        <dbReference type="ARBA" id="ARBA00023136"/>
    </source>
</evidence>
<feature type="transmembrane region" description="Helical" evidence="7">
    <location>
        <begin position="51"/>
        <end position="69"/>
    </location>
</feature>